<keyword evidence="9" id="KW-1185">Reference proteome</keyword>
<dbReference type="GO" id="GO:0015171">
    <property type="term" value="F:amino acid transmembrane transporter activity"/>
    <property type="evidence" value="ECO:0007669"/>
    <property type="project" value="TreeGrafter"/>
</dbReference>
<protein>
    <recommendedName>
        <fullName evidence="7">Amino acid permease/ SLC12A domain-containing protein</fullName>
    </recommendedName>
</protein>
<dbReference type="Pfam" id="PF00324">
    <property type="entry name" value="AA_permease"/>
    <property type="match status" value="1"/>
</dbReference>
<dbReference type="OrthoDB" id="3900342at2759"/>
<feature type="transmembrane region" description="Helical" evidence="6">
    <location>
        <begin position="587"/>
        <end position="607"/>
    </location>
</feature>
<evidence type="ECO:0000259" key="7">
    <source>
        <dbReference type="Pfam" id="PF00324"/>
    </source>
</evidence>
<name>A0A1E3PR55_9ASCO</name>
<evidence type="ECO:0000256" key="2">
    <source>
        <dbReference type="ARBA" id="ARBA00022692"/>
    </source>
</evidence>
<feature type="transmembrane region" description="Helical" evidence="6">
    <location>
        <begin position="474"/>
        <end position="496"/>
    </location>
</feature>
<evidence type="ECO:0000256" key="1">
    <source>
        <dbReference type="ARBA" id="ARBA00004141"/>
    </source>
</evidence>
<feature type="region of interest" description="Disordered" evidence="5">
    <location>
        <begin position="138"/>
        <end position="157"/>
    </location>
</feature>
<sequence length="627" mass="69141">MYKFRLPKYRLGYDNEASGIGNLQAEPKLPSIRTSSTDSFRNDDEDDNTRPSMDVSILDDAASSVCIDDYDLGLAGAAVNYLDPILRNGDVQTLRQAKDNIMNDETLTDFDKFNQQTATDMYIQEKLCTVALEREKKQLKRSKRRNKGKSRINNDSSQFYGNYFTSIDPSAESENTFLRREDSEPNGNAISLRHRHVVKVNFSNSFDGKVTEDLEANSIKLSHVTPDISNFANAQGGILSVKSRSKASRKVTFDNGAFVTNATPLDDNSTTGSFDGDTLESIETIIVDVPHAGRDNIYTFPSGQNFCGSYQSGYSIDGRYGRGLQRKLLPRHLPTITFGLTLGAGLFFASGQALLVAGPLGALLAYISVAVIVVCTVLSITELTAYIPMVSGIVGLSSRFVDDAFGFAMGICYWFMFAIALPSHVTAASALLNYYPGFLVPAESIVPWITLFLALIVIVNLLDVRLYGEIKYGLSIVTTVLLLGLLVLMFCSNLGVVGPRFEYVGFKYWDNRQSNLTDNLIYGLFKPFFQTDGKNSIEIEGNLGRFLSVWAAMLIATYSFLGTEAVITTTGEARNPRRSIPSAVKRIFAYVLIGHPFLVLMDLSILISMKNVHLRQVNIVMVITAPG</sequence>
<feature type="compositionally biased region" description="Basic residues" evidence="5">
    <location>
        <begin position="138"/>
        <end position="150"/>
    </location>
</feature>
<evidence type="ECO:0000256" key="4">
    <source>
        <dbReference type="ARBA" id="ARBA00023136"/>
    </source>
</evidence>
<keyword evidence="2 6" id="KW-0812">Transmembrane</keyword>
<evidence type="ECO:0000256" key="5">
    <source>
        <dbReference type="SAM" id="MobiDB-lite"/>
    </source>
</evidence>
<organism evidence="8 9">
    <name type="scientific">Nadsonia fulvescens var. elongata DSM 6958</name>
    <dbReference type="NCBI Taxonomy" id="857566"/>
    <lineage>
        <taxon>Eukaryota</taxon>
        <taxon>Fungi</taxon>
        <taxon>Dikarya</taxon>
        <taxon>Ascomycota</taxon>
        <taxon>Saccharomycotina</taxon>
        <taxon>Dipodascomycetes</taxon>
        <taxon>Dipodascales</taxon>
        <taxon>Dipodascales incertae sedis</taxon>
        <taxon>Nadsonia</taxon>
    </lineage>
</organism>
<dbReference type="STRING" id="857566.A0A1E3PR55"/>
<accession>A0A1E3PR55</accession>
<feature type="transmembrane region" description="Helical" evidence="6">
    <location>
        <begin position="547"/>
        <end position="567"/>
    </location>
</feature>
<dbReference type="EMBL" id="KV454406">
    <property type="protein sequence ID" value="ODQ67911.1"/>
    <property type="molecule type" value="Genomic_DNA"/>
</dbReference>
<dbReference type="Proteomes" id="UP000095009">
    <property type="component" value="Unassembled WGS sequence"/>
</dbReference>
<proteinExistence type="predicted"/>
<evidence type="ECO:0000313" key="9">
    <source>
        <dbReference type="Proteomes" id="UP000095009"/>
    </source>
</evidence>
<gene>
    <name evidence="8" type="ORF">NADFUDRAFT_68270</name>
</gene>
<dbReference type="AlphaFoldDB" id="A0A1E3PR55"/>
<reference evidence="8 9" key="1">
    <citation type="journal article" date="2016" name="Proc. Natl. Acad. Sci. U.S.A.">
        <title>Comparative genomics of biotechnologically important yeasts.</title>
        <authorList>
            <person name="Riley R."/>
            <person name="Haridas S."/>
            <person name="Wolfe K.H."/>
            <person name="Lopes M.R."/>
            <person name="Hittinger C.T."/>
            <person name="Goeker M."/>
            <person name="Salamov A.A."/>
            <person name="Wisecaver J.H."/>
            <person name="Long T.M."/>
            <person name="Calvey C.H."/>
            <person name="Aerts A.L."/>
            <person name="Barry K.W."/>
            <person name="Choi C."/>
            <person name="Clum A."/>
            <person name="Coughlan A.Y."/>
            <person name="Deshpande S."/>
            <person name="Douglass A.P."/>
            <person name="Hanson S.J."/>
            <person name="Klenk H.-P."/>
            <person name="LaButti K.M."/>
            <person name="Lapidus A."/>
            <person name="Lindquist E.A."/>
            <person name="Lipzen A.M."/>
            <person name="Meier-Kolthoff J.P."/>
            <person name="Ohm R.A."/>
            <person name="Otillar R.P."/>
            <person name="Pangilinan J.L."/>
            <person name="Peng Y."/>
            <person name="Rokas A."/>
            <person name="Rosa C.A."/>
            <person name="Scheuner C."/>
            <person name="Sibirny A.A."/>
            <person name="Slot J.C."/>
            <person name="Stielow J.B."/>
            <person name="Sun H."/>
            <person name="Kurtzman C.P."/>
            <person name="Blackwell M."/>
            <person name="Grigoriev I.V."/>
            <person name="Jeffries T.W."/>
        </authorList>
    </citation>
    <scope>NUCLEOTIDE SEQUENCE [LARGE SCALE GENOMIC DNA]</scope>
    <source>
        <strain evidence="8 9">DSM 6958</strain>
    </source>
</reference>
<feature type="transmembrane region" description="Helical" evidence="6">
    <location>
        <begin position="404"/>
        <end position="425"/>
    </location>
</feature>
<dbReference type="InterPro" id="IPR050524">
    <property type="entry name" value="APC_YAT"/>
</dbReference>
<dbReference type="PANTHER" id="PTHR43341">
    <property type="entry name" value="AMINO ACID PERMEASE"/>
    <property type="match status" value="1"/>
</dbReference>
<feature type="domain" description="Amino acid permease/ SLC12A" evidence="7">
    <location>
        <begin position="334"/>
        <end position="593"/>
    </location>
</feature>
<dbReference type="GO" id="GO:0016020">
    <property type="term" value="C:membrane"/>
    <property type="evidence" value="ECO:0007669"/>
    <property type="project" value="UniProtKB-SubCell"/>
</dbReference>
<evidence type="ECO:0000313" key="8">
    <source>
        <dbReference type="EMBL" id="ODQ67911.1"/>
    </source>
</evidence>
<feature type="transmembrane region" description="Helical" evidence="6">
    <location>
        <begin position="445"/>
        <end position="462"/>
    </location>
</feature>
<dbReference type="InterPro" id="IPR004841">
    <property type="entry name" value="AA-permease/SLC12A_dom"/>
</dbReference>
<keyword evidence="3 6" id="KW-1133">Transmembrane helix</keyword>
<feature type="region of interest" description="Disordered" evidence="5">
    <location>
        <begin position="20"/>
        <end position="53"/>
    </location>
</feature>
<keyword evidence="4 6" id="KW-0472">Membrane</keyword>
<comment type="subcellular location">
    <subcellularLocation>
        <location evidence="1">Membrane</location>
        <topology evidence="1">Multi-pass membrane protein</topology>
    </subcellularLocation>
</comment>
<evidence type="ECO:0000256" key="6">
    <source>
        <dbReference type="SAM" id="Phobius"/>
    </source>
</evidence>
<dbReference type="Gene3D" id="1.20.1740.10">
    <property type="entry name" value="Amino acid/polyamine transporter I"/>
    <property type="match status" value="1"/>
</dbReference>
<feature type="transmembrane region" description="Helical" evidence="6">
    <location>
        <begin position="336"/>
        <end position="357"/>
    </location>
</feature>
<feature type="transmembrane region" description="Helical" evidence="6">
    <location>
        <begin position="363"/>
        <end position="383"/>
    </location>
</feature>
<evidence type="ECO:0000256" key="3">
    <source>
        <dbReference type="ARBA" id="ARBA00022989"/>
    </source>
</evidence>
<dbReference type="PANTHER" id="PTHR43341:SF46">
    <property type="entry name" value="SPS-SENSOR COMPONENT SSY1"/>
    <property type="match status" value="1"/>
</dbReference>